<dbReference type="GO" id="GO:0004842">
    <property type="term" value="F:ubiquitin-protein transferase activity"/>
    <property type="evidence" value="ECO:0007669"/>
    <property type="project" value="InterPro"/>
</dbReference>
<evidence type="ECO:0000256" key="3">
    <source>
        <dbReference type="ARBA" id="ARBA00022786"/>
    </source>
</evidence>
<dbReference type="InterPro" id="IPR034907">
    <property type="entry name" value="NDK-like_dom"/>
</dbReference>
<evidence type="ECO:0000256" key="6">
    <source>
        <dbReference type="PROSITE-ProRule" id="PRU00706"/>
    </source>
</evidence>
<evidence type="ECO:0000256" key="4">
    <source>
        <dbReference type="PROSITE-ProRule" id="PRU00104"/>
    </source>
</evidence>
<dbReference type="PROSITE" id="PS50012">
    <property type="entry name" value="RCC1_3"/>
    <property type="match status" value="7"/>
</dbReference>
<keyword evidence="8" id="KW-1185">Reference proteome</keyword>
<feature type="repeat" description="RCC1" evidence="5">
    <location>
        <begin position="327"/>
        <end position="376"/>
    </location>
</feature>
<comment type="caution">
    <text evidence="6">Lacks conserved residue(s) required for the propagation of feature annotation.</text>
</comment>
<dbReference type="InterPro" id="IPR058923">
    <property type="entry name" value="RCC1-like_dom"/>
</dbReference>
<dbReference type="Pfam" id="PF25390">
    <property type="entry name" value="WD40_RLD"/>
    <property type="match status" value="1"/>
</dbReference>
<dbReference type="SUPFAM" id="SSF54919">
    <property type="entry name" value="Nucleoside diphosphate kinase, NDK"/>
    <property type="match status" value="1"/>
</dbReference>
<feature type="repeat" description="RCC1" evidence="5">
    <location>
        <begin position="128"/>
        <end position="178"/>
    </location>
</feature>
<feature type="repeat" description="RCC1" evidence="5">
    <location>
        <begin position="223"/>
        <end position="274"/>
    </location>
</feature>
<organism evidence="8 9">
    <name type="scientific">Strongyloides stercoralis</name>
    <name type="common">Threadworm</name>
    <dbReference type="NCBI Taxonomy" id="6248"/>
    <lineage>
        <taxon>Eukaryota</taxon>
        <taxon>Metazoa</taxon>
        <taxon>Ecdysozoa</taxon>
        <taxon>Nematoda</taxon>
        <taxon>Chromadorea</taxon>
        <taxon>Rhabditida</taxon>
        <taxon>Tylenchina</taxon>
        <taxon>Panagrolaimomorpha</taxon>
        <taxon>Strongyloidoidea</taxon>
        <taxon>Strongyloididae</taxon>
        <taxon>Strongyloides</taxon>
    </lineage>
</organism>
<dbReference type="Gene3D" id="3.90.1750.10">
    <property type="entry name" value="Hect, E3 ligase catalytic domains"/>
    <property type="match status" value="1"/>
</dbReference>
<feature type="repeat" description="RCC1" evidence="5">
    <location>
        <begin position="275"/>
        <end position="327"/>
    </location>
</feature>
<accession>A0AAF5D0F7</accession>
<sequence>NIIERITNYIMSYRRKSLYAFGNGNCGQFGVRIRDDSECFIEPTRVIGIPVDEHGVKVVSIACGLSHTLFLCHDGTVWSVGSNSFGQLGRECCEEGSYSIYPVNLGVGAKIIQIAVGYDHNLAVVEDGRLLGWGDNSKGQILSNFPSEKIILPRKLCTFTEVVQVSCGASSSMALSEAGTVWIWGEYMSKILREPIVIDLIGFLPIVQIAAGDYYYVALTASGGVYTWGANDCGQLGHKDYVSRSLPMRVKHLDSMNIVYVACGANHTLALSKDGKVFAFGSDSSGQCGLGRKKNREDIPISIPEFLGSHVSAIACGRRHSLALVNGQVWSFGTNNNGQLGLNSFNTQITPRKLKNHNNIASIFAGSDQSFIIEDPLCQSTIVDSATNCLKVPRFLNIVTIRELIKKNDNIELIGVLENIFTSISAMNGSFLFSDDRRFNCSAKNHGINLDEAMESFDLITKLRDANHSVVDAIVSSLCQIEFWESEKIYSFNGHIPAESLRLFLYLPWFHVMVDKDHELFATVALPFLRALFQYTEEQESKEILMSWWSQIQARHFRRIIHVILSAIGFCLVCKDDKKYVHSIPQMLGVLNILRQVNEKTSKVPIEKFYIDNLAEHVDIKRDFFNFISGTGQPVNGHFYWTQFPFVMNALAKSELLQLESEFLRIQAANAAGPTIHYIFNPLVGTLPVLIEDDRFLEMKIRRTHILEDALNFIAGKTRAQLVKGLRVTFEGEPGEDAGGLKKEFFILVFKELFQQHFGMFKEDSESHLVWFSGYPTDLVNFKLCGILCALAIYNQVLVDFPFPLALYKLILGKEVNLEDLLQLYPSEGRAMQSMLEYEGDDFEETFGVYFIINFEIFDEVIEVELKPDGARTPVTQLNKNEFVNLYVKRKLTIGGTDEMIRKQFEEFLLGFKTVMSSSLLPFFQPKELHELVVGNESYDWQVFKDTTIYKDVFHPNHPTIKAFWEAFFEFNLEQRKKFLQFLMGSTRIPIQGIGSIKMTIQPIPENLLPVAHTCFNILDLPKIEDTQEMYKRLIISMEHGQEEKVPTFKFVTFDCKNFNIFEIVSFSFNRERHILIMHFGVTLLMVSRQLPNRGHTFALLKPDITSNPIILKKVIERIEDEGLLIVGGKRLTLTKDMAGELYKEHKVLHCLYLRLITHVCSGPVIALKLTTLPESSKDPVKLWRDILGPSKLFKNWMESENSESLRNSFSLSDTRNVGHGSDSLLSTERELKIFEPFDLVNDGFIEKESLVNRLIPDLKKMESDIKDDDNNNNKMID</sequence>
<reference evidence="9" key="1">
    <citation type="submission" date="2024-02" db="UniProtKB">
        <authorList>
            <consortium name="WormBaseParasite"/>
        </authorList>
    </citation>
    <scope>IDENTIFICATION</scope>
</reference>
<comment type="similarity">
    <text evidence="6">Belongs to the NDK family.</text>
</comment>
<evidence type="ECO:0000313" key="8">
    <source>
        <dbReference type="Proteomes" id="UP000035681"/>
    </source>
</evidence>
<dbReference type="InterPro" id="IPR035983">
    <property type="entry name" value="Hect_E3_ubiquitin_ligase"/>
</dbReference>
<feature type="repeat" description="RCC1" evidence="5">
    <location>
        <begin position="16"/>
        <end position="74"/>
    </location>
</feature>
<dbReference type="PROSITE" id="PS51374">
    <property type="entry name" value="NDPK_LIKE"/>
    <property type="match status" value="1"/>
</dbReference>
<dbReference type="Proteomes" id="UP000035681">
    <property type="component" value="Unplaced"/>
</dbReference>
<dbReference type="Pfam" id="PF00632">
    <property type="entry name" value="HECT"/>
    <property type="match status" value="1"/>
</dbReference>
<keyword evidence="3 4" id="KW-0833">Ubl conjugation pathway</keyword>
<dbReference type="WBParaSite" id="TCONS_00004746.p1">
    <property type="protein sequence ID" value="TCONS_00004746.p1"/>
    <property type="gene ID" value="XLOC_002709"/>
</dbReference>
<evidence type="ECO:0000256" key="2">
    <source>
        <dbReference type="ARBA" id="ARBA00022737"/>
    </source>
</evidence>
<dbReference type="Gene3D" id="2.130.10.30">
    <property type="entry name" value="Regulator of chromosome condensation 1/beta-lactamase-inhibitor protein II"/>
    <property type="match status" value="2"/>
</dbReference>
<dbReference type="AlphaFoldDB" id="A0AAF5D0F7"/>
<feature type="active site" description="Glycyl thioester intermediate" evidence="4">
    <location>
        <position position="1015"/>
    </location>
</feature>
<evidence type="ECO:0000256" key="5">
    <source>
        <dbReference type="PROSITE-ProRule" id="PRU00235"/>
    </source>
</evidence>
<feature type="domain" description="HECT" evidence="7">
    <location>
        <begin position="718"/>
        <end position="1052"/>
    </location>
</feature>
<feature type="repeat" description="RCC1" evidence="5">
    <location>
        <begin position="75"/>
        <end position="127"/>
    </location>
</feature>
<keyword evidence="2" id="KW-0677">Repeat</keyword>
<dbReference type="SUPFAM" id="SSF56204">
    <property type="entry name" value="Hect, E3 ligase catalytic domain"/>
    <property type="match status" value="1"/>
</dbReference>
<dbReference type="InterPro" id="IPR000408">
    <property type="entry name" value="Reg_chr_condens"/>
</dbReference>
<dbReference type="PROSITE" id="PS50237">
    <property type="entry name" value="HECT"/>
    <property type="match status" value="1"/>
</dbReference>
<dbReference type="Gene3D" id="3.30.2410.10">
    <property type="entry name" value="Hect, E3 ligase catalytic domain"/>
    <property type="match status" value="1"/>
</dbReference>
<dbReference type="InterPro" id="IPR036850">
    <property type="entry name" value="NDK-like_dom_sf"/>
</dbReference>
<dbReference type="CDD" id="cd00078">
    <property type="entry name" value="HECTc"/>
    <property type="match status" value="1"/>
</dbReference>
<name>A0AAF5D0F7_STRER</name>
<proteinExistence type="inferred from homology"/>
<dbReference type="SUPFAM" id="SSF50985">
    <property type="entry name" value="RCC1/BLIP-II"/>
    <property type="match status" value="2"/>
</dbReference>
<dbReference type="Pfam" id="PF00334">
    <property type="entry name" value="NDK"/>
    <property type="match status" value="1"/>
</dbReference>
<dbReference type="SMART" id="SM00562">
    <property type="entry name" value="NDK"/>
    <property type="match status" value="1"/>
</dbReference>
<dbReference type="InterPro" id="IPR000569">
    <property type="entry name" value="HECT_dom"/>
</dbReference>
<keyword evidence="1" id="KW-0808">Transferase</keyword>
<dbReference type="PROSITE" id="PS00469">
    <property type="entry name" value="NDPK"/>
    <property type="match status" value="1"/>
</dbReference>
<dbReference type="InterPro" id="IPR051709">
    <property type="entry name" value="Ub-ligase/GTPase-reg"/>
</dbReference>
<evidence type="ECO:0000259" key="7">
    <source>
        <dbReference type="PROSITE" id="PS50237"/>
    </source>
</evidence>
<dbReference type="PROSITE" id="PS00626">
    <property type="entry name" value="RCC1_2"/>
    <property type="match status" value="3"/>
</dbReference>
<dbReference type="InterPro" id="IPR023005">
    <property type="entry name" value="Nucleoside_diP_kinase_AS"/>
</dbReference>
<dbReference type="PANTHER" id="PTHR45622">
    <property type="entry name" value="UBIQUITIN-PROTEIN LIGASE E3A-RELATED"/>
    <property type="match status" value="1"/>
</dbReference>
<dbReference type="Gene3D" id="3.30.2160.10">
    <property type="entry name" value="Hect, E3 ligase catalytic domain"/>
    <property type="match status" value="1"/>
</dbReference>
<dbReference type="PANTHER" id="PTHR45622:SF76">
    <property type="entry name" value="HECT AND RLD DOMAIN CONTAINING E3 UBIQUITIN LIGASE 4, ISOFORM C"/>
    <property type="match status" value="1"/>
</dbReference>
<evidence type="ECO:0000313" key="9">
    <source>
        <dbReference type="WBParaSite" id="TCONS_00004746.p1"/>
    </source>
</evidence>
<dbReference type="InterPro" id="IPR009091">
    <property type="entry name" value="RCC1/BLIP-II"/>
</dbReference>
<protein>
    <submittedName>
        <fullName evidence="9">HECT domain-containing protein</fullName>
    </submittedName>
</protein>
<feature type="repeat" description="RCC1" evidence="5">
    <location>
        <begin position="179"/>
        <end position="222"/>
    </location>
</feature>
<dbReference type="FunFam" id="3.30.2410.10:FF:000003">
    <property type="entry name" value="probable E3 ubiquitin-protein ligase HERC4 isoform X1"/>
    <property type="match status" value="1"/>
</dbReference>
<dbReference type="SMART" id="SM00119">
    <property type="entry name" value="HECTc"/>
    <property type="match status" value="1"/>
</dbReference>
<evidence type="ECO:0000256" key="1">
    <source>
        <dbReference type="ARBA" id="ARBA00022679"/>
    </source>
</evidence>
<dbReference type="Gene3D" id="3.30.70.141">
    <property type="entry name" value="Nucleoside diphosphate kinase-like domain"/>
    <property type="match status" value="1"/>
</dbReference>
<dbReference type="PRINTS" id="PR00633">
    <property type="entry name" value="RCCNDNSATION"/>
</dbReference>